<evidence type="ECO:0000256" key="2">
    <source>
        <dbReference type="SAM" id="SignalP"/>
    </source>
</evidence>
<feature type="region of interest" description="Disordered" evidence="1">
    <location>
        <begin position="36"/>
        <end position="69"/>
    </location>
</feature>
<feature type="signal peptide" evidence="2">
    <location>
        <begin position="1"/>
        <end position="25"/>
    </location>
</feature>
<reference evidence="3 4" key="1">
    <citation type="submission" date="2016-10" db="EMBL/GenBank/DDBJ databases">
        <authorList>
            <person name="de Groot N.N."/>
        </authorList>
    </citation>
    <scope>NUCLEOTIDE SEQUENCE [LARGE SCALE GENOMIC DNA]</scope>
    <source>
        <strain evidence="4">KMM 9023,NRIC 0796,JCM 17311,KCTC 23692</strain>
    </source>
</reference>
<feature type="compositionally biased region" description="Acidic residues" evidence="1">
    <location>
        <begin position="50"/>
        <end position="67"/>
    </location>
</feature>
<protein>
    <submittedName>
        <fullName evidence="3">VPLPA-CTERM protein sorting domain-containing protein</fullName>
    </submittedName>
</protein>
<evidence type="ECO:0000313" key="3">
    <source>
        <dbReference type="EMBL" id="SFR18152.1"/>
    </source>
</evidence>
<dbReference type="Proteomes" id="UP000199302">
    <property type="component" value="Unassembled WGS sequence"/>
</dbReference>
<dbReference type="EMBL" id="FOYI01000013">
    <property type="protein sequence ID" value="SFR18152.1"/>
    <property type="molecule type" value="Genomic_DNA"/>
</dbReference>
<keyword evidence="4" id="KW-1185">Reference proteome</keyword>
<accession>A0A1I6EL18</accession>
<proteinExistence type="predicted"/>
<name>A0A1I6EL18_9RHOB</name>
<feature type="chain" id="PRO_5011670994" evidence="2">
    <location>
        <begin position="26"/>
        <end position="282"/>
    </location>
</feature>
<evidence type="ECO:0000313" key="4">
    <source>
        <dbReference type="Proteomes" id="UP000199302"/>
    </source>
</evidence>
<gene>
    <name evidence="3" type="ORF">SAMN04515673_11357</name>
</gene>
<organism evidence="3 4">
    <name type="scientific">Poseidonocella sedimentorum</name>
    <dbReference type="NCBI Taxonomy" id="871652"/>
    <lineage>
        <taxon>Bacteria</taxon>
        <taxon>Pseudomonadati</taxon>
        <taxon>Pseudomonadota</taxon>
        <taxon>Alphaproteobacteria</taxon>
        <taxon>Rhodobacterales</taxon>
        <taxon>Roseobacteraceae</taxon>
        <taxon>Poseidonocella</taxon>
    </lineage>
</organism>
<keyword evidence="2" id="KW-0732">Signal</keyword>
<evidence type="ECO:0000256" key="1">
    <source>
        <dbReference type="SAM" id="MobiDB-lite"/>
    </source>
</evidence>
<sequence>MEKSVLSYAIALICLGMTVAPMAQAAPLSPLDVTALSSGGVSPSSSGGGGDDDDDDDDDDDEDDGGDFDLSLRFYTNGTLEARELLYSFPLDRLDLGGGSSVSINLTGTLVNDLTTDPPFINDFPQSPWDSTIDSGYEFALEFQFDSTPGYAGFTPVLRPFILIPSDGDEEIGVDSSLRWSSDRYWWEVGLRIPVFSSDTEHDTAPAGFLGIGLIVWNGAPDHGGLDFPDAAHDPDTELVFTNFDATVTFTPAPVPLPASLPLLVIGLAVLGTAGRVRRACA</sequence>
<dbReference type="AlphaFoldDB" id="A0A1I6EL18"/>